<evidence type="ECO:0000313" key="5">
    <source>
        <dbReference type="Proteomes" id="UP000192455"/>
    </source>
</evidence>
<dbReference type="Proteomes" id="UP000192455">
    <property type="component" value="Unassembled WGS sequence"/>
</dbReference>
<evidence type="ECO:0000256" key="1">
    <source>
        <dbReference type="ARBA" id="ARBA00023284"/>
    </source>
</evidence>
<dbReference type="InterPro" id="IPR050553">
    <property type="entry name" value="Thioredoxin_ResA/DsbE_sf"/>
</dbReference>
<keyword evidence="5" id="KW-1185">Reference proteome</keyword>
<dbReference type="RefSeq" id="WP_076648036.1">
    <property type="nucleotide sequence ID" value="NZ_FTPS01000001.1"/>
</dbReference>
<dbReference type="EMBL" id="FTPS01000001">
    <property type="protein sequence ID" value="SIT78271.1"/>
    <property type="molecule type" value="Genomic_DNA"/>
</dbReference>
<proteinExistence type="predicted"/>
<protein>
    <submittedName>
        <fullName evidence="4">Thiol-disulfide isomerase or thioredoxin</fullName>
    </submittedName>
</protein>
<dbReference type="GO" id="GO:0015036">
    <property type="term" value="F:disulfide oxidoreductase activity"/>
    <property type="evidence" value="ECO:0007669"/>
    <property type="project" value="UniProtKB-ARBA"/>
</dbReference>
<organism evidence="4 5">
    <name type="scientific">Pontibaca methylaminivorans</name>
    <dbReference type="NCBI Taxonomy" id="515897"/>
    <lineage>
        <taxon>Bacteria</taxon>
        <taxon>Pseudomonadati</taxon>
        <taxon>Pseudomonadota</taxon>
        <taxon>Alphaproteobacteria</taxon>
        <taxon>Rhodobacterales</taxon>
        <taxon>Roseobacteraceae</taxon>
        <taxon>Pontibaca</taxon>
    </lineage>
</organism>
<reference evidence="4 5" key="1">
    <citation type="submission" date="2017-01" db="EMBL/GenBank/DDBJ databases">
        <authorList>
            <person name="Mah S.A."/>
            <person name="Swanson W.J."/>
            <person name="Moy G.W."/>
            <person name="Vacquier V.D."/>
        </authorList>
    </citation>
    <scope>NUCLEOTIDE SEQUENCE [LARGE SCALE GENOMIC DNA]</scope>
    <source>
        <strain evidence="4 5">DSM 21219</strain>
    </source>
</reference>
<dbReference type="PANTHER" id="PTHR42852:SF18">
    <property type="entry name" value="CHROMOSOME UNDETERMINED SCAFFOLD_47, WHOLE GENOME SHOTGUN SEQUENCE"/>
    <property type="match status" value="1"/>
</dbReference>
<dbReference type="PROSITE" id="PS51352">
    <property type="entry name" value="THIOREDOXIN_2"/>
    <property type="match status" value="1"/>
</dbReference>
<dbReference type="GO" id="GO:0016853">
    <property type="term" value="F:isomerase activity"/>
    <property type="evidence" value="ECO:0007669"/>
    <property type="project" value="UniProtKB-KW"/>
</dbReference>
<dbReference type="Gene3D" id="3.40.30.10">
    <property type="entry name" value="Glutaredoxin"/>
    <property type="match status" value="1"/>
</dbReference>
<dbReference type="InterPro" id="IPR000866">
    <property type="entry name" value="AhpC/TSA"/>
</dbReference>
<evidence type="ECO:0000259" key="3">
    <source>
        <dbReference type="PROSITE" id="PS51352"/>
    </source>
</evidence>
<keyword evidence="1" id="KW-0676">Redox-active center</keyword>
<name>A0A1R3WJD0_9RHOB</name>
<evidence type="ECO:0000256" key="2">
    <source>
        <dbReference type="SAM" id="SignalP"/>
    </source>
</evidence>
<accession>A0A1R3WJD0</accession>
<feature type="chain" id="PRO_5012142033" evidence="2">
    <location>
        <begin position="23"/>
        <end position="189"/>
    </location>
</feature>
<dbReference type="GO" id="GO:0016209">
    <property type="term" value="F:antioxidant activity"/>
    <property type="evidence" value="ECO:0007669"/>
    <property type="project" value="InterPro"/>
</dbReference>
<keyword evidence="2" id="KW-0732">Signal</keyword>
<keyword evidence="4" id="KW-0413">Isomerase</keyword>
<feature type="signal peptide" evidence="2">
    <location>
        <begin position="1"/>
        <end position="22"/>
    </location>
</feature>
<dbReference type="CDD" id="cd02966">
    <property type="entry name" value="TlpA_like_family"/>
    <property type="match status" value="1"/>
</dbReference>
<dbReference type="Pfam" id="PF00578">
    <property type="entry name" value="AhpC-TSA"/>
    <property type="match status" value="1"/>
</dbReference>
<dbReference type="InterPro" id="IPR013766">
    <property type="entry name" value="Thioredoxin_domain"/>
</dbReference>
<feature type="domain" description="Thioredoxin" evidence="3">
    <location>
        <begin position="41"/>
        <end position="185"/>
    </location>
</feature>
<dbReference type="InterPro" id="IPR036249">
    <property type="entry name" value="Thioredoxin-like_sf"/>
</dbReference>
<dbReference type="AlphaFoldDB" id="A0A1R3WJD0"/>
<dbReference type="PANTHER" id="PTHR42852">
    <property type="entry name" value="THIOL:DISULFIDE INTERCHANGE PROTEIN DSBE"/>
    <property type="match status" value="1"/>
</dbReference>
<dbReference type="InterPro" id="IPR017937">
    <property type="entry name" value="Thioredoxin_CS"/>
</dbReference>
<dbReference type="SUPFAM" id="SSF52833">
    <property type="entry name" value="Thioredoxin-like"/>
    <property type="match status" value="1"/>
</dbReference>
<gene>
    <name evidence="4" type="ORF">SAMN05421849_0930</name>
</gene>
<sequence length="189" mass="20337">MRLFRLLTLYIALALGANAALADTAMLAGLREGDMKKLVLHDSPKPVSEKTFTLADDGGEATLADWQGKWVLLNFWATWCAPCRKEMPELAALQDAFGGNDFEVLTLASGPNNSTPAIRKFFGEIGVDNLPGHQDPNQAVSRDMGVLGLPVTVILNPEGEEIARLTGDAEWNSESAQAIISALLDDADE</sequence>
<dbReference type="OrthoDB" id="9799347at2"/>
<evidence type="ECO:0000313" key="4">
    <source>
        <dbReference type="EMBL" id="SIT78271.1"/>
    </source>
</evidence>
<dbReference type="PROSITE" id="PS00194">
    <property type="entry name" value="THIOREDOXIN_1"/>
    <property type="match status" value="1"/>
</dbReference>
<dbReference type="STRING" id="515897.SAMN05421849_0930"/>